<keyword evidence="2" id="KW-0472">Membrane</keyword>
<keyword evidence="2" id="KW-0812">Transmembrane</keyword>
<sequence>MQIESLGGTALSLARHAGWSGETRFQYGAVELVGPHVHAVATACLALTAVSFALLVLWRVRARHWSEATPFDAALCAVLLFTVTSRVISPQYMIWLVGLAAVCVASRHTSQRPVAALVLAATALTTLEFPMRYGDVIDGTWTGCLLMLARNGILAAAAVLSFVRLWRATRPDGKSVPTTEPRPGSDRLPNHALSFS</sequence>
<gene>
    <name evidence="3" type="ORF">M878_27730</name>
</gene>
<protein>
    <submittedName>
        <fullName evidence="3">Uncharacterized protein</fullName>
    </submittedName>
</protein>
<dbReference type="HOGENOM" id="CLU_1389574_0_0_11"/>
<evidence type="ECO:0000313" key="3">
    <source>
        <dbReference type="EMBL" id="EST26007.1"/>
    </source>
</evidence>
<evidence type="ECO:0000256" key="2">
    <source>
        <dbReference type="SAM" id="Phobius"/>
    </source>
</evidence>
<feature type="transmembrane region" description="Helical" evidence="2">
    <location>
        <begin position="114"/>
        <end position="133"/>
    </location>
</feature>
<dbReference type="PATRIC" id="fig|1352936.5.peg.5792"/>
<feature type="transmembrane region" description="Helical" evidence="2">
    <location>
        <begin position="37"/>
        <end position="58"/>
    </location>
</feature>
<reference evidence="3 4" key="1">
    <citation type="journal article" date="2014" name="Genome Announc.">
        <title>Draft Genome Sequence of Streptomyces roseochromogenes subsp. oscitans DS 12.976, Producer of the Aminocoumarin Antibiotic Clorobiocin.</title>
        <authorList>
            <person name="Ruckert C."/>
            <person name="Kalinowski J."/>
            <person name="Heide L."/>
            <person name="Apel A.K."/>
        </authorList>
    </citation>
    <scope>NUCLEOTIDE SEQUENCE [LARGE SCALE GENOMIC DNA]</scope>
    <source>
        <strain evidence="3 4">DS 12.976</strain>
    </source>
</reference>
<name>V6K1J9_STRRC</name>
<evidence type="ECO:0000313" key="4">
    <source>
        <dbReference type="Proteomes" id="UP000017984"/>
    </source>
</evidence>
<dbReference type="AlphaFoldDB" id="V6K1J9"/>
<keyword evidence="2" id="KW-1133">Transmembrane helix</keyword>
<dbReference type="EMBL" id="AWQX01000233">
    <property type="protein sequence ID" value="EST26007.1"/>
    <property type="molecule type" value="Genomic_DNA"/>
</dbReference>
<feature type="region of interest" description="Disordered" evidence="1">
    <location>
        <begin position="172"/>
        <end position="196"/>
    </location>
</feature>
<keyword evidence="4" id="KW-1185">Reference proteome</keyword>
<proteinExistence type="predicted"/>
<comment type="caution">
    <text evidence="3">The sequence shown here is derived from an EMBL/GenBank/DDBJ whole genome shotgun (WGS) entry which is preliminary data.</text>
</comment>
<feature type="transmembrane region" description="Helical" evidence="2">
    <location>
        <begin position="145"/>
        <end position="166"/>
    </location>
</feature>
<accession>V6K1J9</accession>
<evidence type="ECO:0000256" key="1">
    <source>
        <dbReference type="SAM" id="MobiDB-lite"/>
    </source>
</evidence>
<dbReference type="STRING" id="1352936.M878_27730"/>
<dbReference type="Proteomes" id="UP000017984">
    <property type="component" value="Chromosome"/>
</dbReference>
<organism evidence="3 4">
    <name type="scientific">Streptomyces roseochromogenus subsp. oscitans DS 12.976</name>
    <dbReference type="NCBI Taxonomy" id="1352936"/>
    <lineage>
        <taxon>Bacteria</taxon>
        <taxon>Bacillati</taxon>
        <taxon>Actinomycetota</taxon>
        <taxon>Actinomycetes</taxon>
        <taxon>Kitasatosporales</taxon>
        <taxon>Streptomycetaceae</taxon>
        <taxon>Streptomyces</taxon>
    </lineage>
</organism>